<reference evidence="1 2" key="1">
    <citation type="submission" date="2016-04" db="EMBL/GenBank/DDBJ databases">
        <title>Genome sequence of Clostridium magnum DSM 2767.</title>
        <authorList>
            <person name="Poehlein A."/>
            <person name="Uhlig R."/>
            <person name="Fischer R."/>
            <person name="Bahl H."/>
            <person name="Daniel R."/>
        </authorList>
    </citation>
    <scope>NUCLEOTIDE SEQUENCE [LARGE SCALE GENOMIC DNA]</scope>
    <source>
        <strain evidence="1 2">DSM 2767</strain>
    </source>
</reference>
<dbReference type="PATRIC" id="fig|1121326.3.peg.5372"/>
<dbReference type="OrthoDB" id="9812287at2"/>
<dbReference type="EMBL" id="LWAE01000009">
    <property type="protein sequence ID" value="KZL89408.1"/>
    <property type="molecule type" value="Genomic_DNA"/>
</dbReference>
<name>A0A161WRN9_9CLOT</name>
<evidence type="ECO:0000313" key="2">
    <source>
        <dbReference type="Proteomes" id="UP000076603"/>
    </source>
</evidence>
<dbReference type="Proteomes" id="UP000076603">
    <property type="component" value="Unassembled WGS sequence"/>
</dbReference>
<dbReference type="Pfam" id="PF12784">
    <property type="entry name" value="PDDEXK_2"/>
    <property type="match status" value="1"/>
</dbReference>
<accession>A0A161WRN9</accession>
<gene>
    <name evidence="1" type="ORF">CLMAG_53120</name>
</gene>
<evidence type="ECO:0000313" key="1">
    <source>
        <dbReference type="EMBL" id="KZL89408.1"/>
    </source>
</evidence>
<organism evidence="1 2">
    <name type="scientific">Clostridium magnum DSM 2767</name>
    <dbReference type="NCBI Taxonomy" id="1121326"/>
    <lineage>
        <taxon>Bacteria</taxon>
        <taxon>Bacillati</taxon>
        <taxon>Bacillota</taxon>
        <taxon>Clostridia</taxon>
        <taxon>Eubacteriales</taxon>
        <taxon>Clostridiaceae</taxon>
        <taxon>Clostridium</taxon>
    </lineage>
</organism>
<keyword evidence="2" id="KW-1185">Reference proteome</keyword>
<proteinExistence type="predicted"/>
<sequence length="61" mass="7407">MDDGEDYLHEVQFKNQRNNAVNDNITSFYIETEKFNKVEDKLITNLDKWIYFIKNLEIVCF</sequence>
<protein>
    <submittedName>
        <fullName evidence="1">PD-(D/E)XK nuclease family transposase</fullName>
    </submittedName>
</protein>
<comment type="caution">
    <text evidence="1">The sequence shown here is derived from an EMBL/GenBank/DDBJ whole genome shotgun (WGS) entry which is preliminary data.</text>
</comment>
<dbReference type="AlphaFoldDB" id="A0A161WRN9"/>